<comment type="similarity">
    <text evidence="2 10">Belongs to the organic radical-activating enzymes family.</text>
</comment>
<dbReference type="GO" id="GO:0005737">
    <property type="term" value="C:cytoplasm"/>
    <property type="evidence" value="ECO:0007669"/>
    <property type="project" value="UniProtKB-SubCell"/>
</dbReference>
<evidence type="ECO:0000256" key="8">
    <source>
        <dbReference type="ARBA" id="ARBA00023004"/>
    </source>
</evidence>
<reference evidence="12 13" key="1">
    <citation type="submission" date="2019-11" db="EMBL/GenBank/DDBJ databases">
        <title>Genome analysis of Rhizobacterium cereale a novel genus and species isolated from maize roots in North Spain.</title>
        <authorList>
            <person name="Menendez E."/>
            <person name="Flores-Felix J.D."/>
            <person name="Ramirez-Bahena M.-H."/>
            <person name="Igual J.M."/>
            <person name="Garcia-Fraile P."/>
            <person name="Peix A."/>
            <person name="Velazquez E."/>
        </authorList>
    </citation>
    <scope>NUCLEOTIDE SEQUENCE [LARGE SCALE GENOMIC DNA]</scope>
    <source>
        <strain evidence="12 13">RZME27</strain>
    </source>
</reference>
<dbReference type="SUPFAM" id="SSF102114">
    <property type="entry name" value="Radical SAM enzymes"/>
    <property type="match status" value="1"/>
</dbReference>
<dbReference type="SFLD" id="SFLDS00029">
    <property type="entry name" value="Radical_SAM"/>
    <property type="match status" value="1"/>
</dbReference>
<keyword evidence="13" id="KW-1185">Reference proteome</keyword>
<organism evidence="12 13">
    <name type="scientific">Endobacterium cereale</name>
    <dbReference type="NCBI Taxonomy" id="2663029"/>
    <lineage>
        <taxon>Bacteria</taxon>
        <taxon>Pseudomonadati</taxon>
        <taxon>Pseudomonadota</taxon>
        <taxon>Alphaproteobacteria</taxon>
        <taxon>Hyphomicrobiales</taxon>
        <taxon>Rhizobiaceae</taxon>
        <taxon>Endobacterium</taxon>
    </lineage>
</organism>
<keyword evidence="9 10" id="KW-0411">Iron-sulfur</keyword>
<dbReference type="GO" id="GO:0006006">
    <property type="term" value="P:glucose metabolic process"/>
    <property type="evidence" value="ECO:0007669"/>
    <property type="project" value="UniProtKB-KW"/>
</dbReference>
<dbReference type="GO" id="GO:0016829">
    <property type="term" value="F:lyase activity"/>
    <property type="evidence" value="ECO:0007669"/>
    <property type="project" value="UniProtKB-KW"/>
</dbReference>
<gene>
    <name evidence="12" type="primary">pflA</name>
    <name evidence="12" type="ORF">GAO09_03325</name>
</gene>
<evidence type="ECO:0000256" key="1">
    <source>
        <dbReference type="ARBA" id="ARBA00002918"/>
    </source>
</evidence>
<dbReference type="InterPro" id="IPR012838">
    <property type="entry name" value="PFL1_activating"/>
</dbReference>
<dbReference type="PROSITE" id="PS01087">
    <property type="entry name" value="RADICAL_ACTIVATING"/>
    <property type="match status" value="1"/>
</dbReference>
<dbReference type="EC" id="1.97.1.4" evidence="10"/>
<protein>
    <recommendedName>
        <fullName evidence="10">Pyruvate formate-lyase-activating enzyme</fullName>
        <ecNumber evidence="10">1.97.1.4</ecNumber>
    </recommendedName>
</protein>
<dbReference type="InterPro" id="IPR007197">
    <property type="entry name" value="rSAM"/>
</dbReference>
<evidence type="ECO:0000313" key="13">
    <source>
        <dbReference type="Proteomes" id="UP000435138"/>
    </source>
</evidence>
<keyword evidence="12" id="KW-0456">Lyase</keyword>
<dbReference type="Pfam" id="PF04055">
    <property type="entry name" value="Radical_SAM"/>
    <property type="match status" value="1"/>
</dbReference>
<keyword evidence="8 10" id="KW-0408">Iron</keyword>
<dbReference type="NCBIfam" id="TIGR02493">
    <property type="entry name" value="PFLA"/>
    <property type="match status" value="1"/>
</dbReference>
<keyword evidence="6 10" id="KW-0479">Metal-binding</keyword>
<dbReference type="InterPro" id="IPR001989">
    <property type="entry name" value="Radical_activat_CS"/>
</dbReference>
<dbReference type="GO" id="GO:0046872">
    <property type="term" value="F:metal ion binding"/>
    <property type="evidence" value="ECO:0007669"/>
    <property type="project" value="UniProtKB-UniRule"/>
</dbReference>
<keyword evidence="4" id="KW-0313">Glucose metabolism</keyword>
<evidence type="ECO:0000256" key="3">
    <source>
        <dbReference type="ARBA" id="ARBA00022485"/>
    </source>
</evidence>
<proteinExistence type="inferred from homology"/>
<dbReference type="Gene3D" id="3.20.20.70">
    <property type="entry name" value="Aldolase class I"/>
    <property type="match status" value="1"/>
</dbReference>
<evidence type="ECO:0000256" key="2">
    <source>
        <dbReference type="ARBA" id="ARBA00009777"/>
    </source>
</evidence>
<sequence>MDIHPISNGSPKAAASHHTPLDHGFLHSVESGAAVDGPGMRFVFFMAGCQFRCLYCHNPDTWKLHNGRRITLDDVIAEIKPYSGFLKFAGGVTISGGEPLMQAGFVGEMFRRIKQEFGLHTALDTQGFLHGNVEDTFFDNVDLVMLDIKHSDPDTYKRLTAQPLQPTLDFAHRLKRLNKPMWLRYVLVPGWTDGAEDIARLANFVADLGDIVKRVEVLPFHQMGTQKWEQLGIEYTLKDCPTPTPESVAQARAIFATKGLTVV</sequence>
<keyword evidence="5 10" id="KW-0949">S-adenosyl-L-methionine</keyword>
<evidence type="ECO:0000256" key="7">
    <source>
        <dbReference type="ARBA" id="ARBA00023002"/>
    </source>
</evidence>
<dbReference type="InterPro" id="IPR058240">
    <property type="entry name" value="rSAM_sf"/>
</dbReference>
<dbReference type="CDD" id="cd01335">
    <property type="entry name" value="Radical_SAM"/>
    <property type="match status" value="1"/>
</dbReference>
<comment type="cofactor">
    <cofactor evidence="10">
        <name>[4Fe-4S] cluster</name>
        <dbReference type="ChEBI" id="CHEBI:49883"/>
    </cofactor>
    <text evidence="10">Binds 1 [4Fe-4S] cluster. The cluster is coordinated with 3 cysteines and an exchangeable S-adenosyl-L-methionine.</text>
</comment>
<dbReference type="PROSITE" id="PS51918">
    <property type="entry name" value="RADICAL_SAM"/>
    <property type="match status" value="1"/>
</dbReference>
<evidence type="ECO:0000256" key="10">
    <source>
        <dbReference type="RuleBase" id="RU362053"/>
    </source>
</evidence>
<dbReference type="Proteomes" id="UP000435138">
    <property type="component" value="Unassembled WGS sequence"/>
</dbReference>
<dbReference type="GO" id="GO:0043365">
    <property type="term" value="F:[formate-C-acetyltransferase]-activating enzyme activity"/>
    <property type="evidence" value="ECO:0007669"/>
    <property type="project" value="UniProtKB-UniRule"/>
</dbReference>
<evidence type="ECO:0000313" key="12">
    <source>
        <dbReference type="EMBL" id="MQY45101.1"/>
    </source>
</evidence>
<dbReference type="SFLD" id="SFLDG01066">
    <property type="entry name" value="organic_radical-activating_enz"/>
    <property type="match status" value="1"/>
</dbReference>
<evidence type="ECO:0000256" key="6">
    <source>
        <dbReference type="ARBA" id="ARBA00022723"/>
    </source>
</evidence>
<feature type="domain" description="Radical SAM core" evidence="11">
    <location>
        <begin position="35"/>
        <end position="258"/>
    </location>
</feature>
<accession>A0A6A8A8I4</accession>
<keyword evidence="3 10" id="KW-0004">4Fe-4S</keyword>
<evidence type="ECO:0000256" key="9">
    <source>
        <dbReference type="ARBA" id="ARBA00023014"/>
    </source>
</evidence>
<comment type="function">
    <text evidence="10">Activation of pyruvate formate-lyase under anaerobic conditions by generation of an organic free radical, using S-adenosylmethionine and reduced flavodoxin as cosubstrates to produce 5'-deoxy-adenosine.</text>
</comment>
<comment type="catalytic activity">
    <reaction evidence="10">
        <text>glycyl-[formate C-acetyltransferase] + reduced [flavodoxin] + S-adenosyl-L-methionine = glycin-2-yl radical-[formate C-acetyltransferase] + semiquinone [flavodoxin] + 5'-deoxyadenosine + L-methionine + H(+)</text>
        <dbReference type="Rhea" id="RHEA:19225"/>
        <dbReference type="Rhea" id="RHEA-COMP:10622"/>
        <dbReference type="Rhea" id="RHEA-COMP:12190"/>
        <dbReference type="Rhea" id="RHEA-COMP:12191"/>
        <dbReference type="Rhea" id="RHEA-COMP:14480"/>
        <dbReference type="ChEBI" id="CHEBI:15378"/>
        <dbReference type="ChEBI" id="CHEBI:17319"/>
        <dbReference type="ChEBI" id="CHEBI:29947"/>
        <dbReference type="ChEBI" id="CHEBI:32722"/>
        <dbReference type="ChEBI" id="CHEBI:57618"/>
        <dbReference type="ChEBI" id="CHEBI:57844"/>
        <dbReference type="ChEBI" id="CHEBI:59789"/>
        <dbReference type="ChEBI" id="CHEBI:140311"/>
        <dbReference type="EC" id="1.97.1.4"/>
    </reaction>
</comment>
<dbReference type="PANTHER" id="PTHR30352:SF5">
    <property type="entry name" value="PYRUVATE FORMATE-LYASE 1-ACTIVATING ENZYME"/>
    <property type="match status" value="1"/>
</dbReference>
<evidence type="ECO:0000256" key="4">
    <source>
        <dbReference type="ARBA" id="ARBA00022526"/>
    </source>
</evidence>
<comment type="function">
    <text evidence="1">Activation of pyruvate formate-lyase 1 under anaerobic conditions by generation of an organic free radical, using S-adenosylmethionine and reduced flavodoxin as cosubstrates to produce 5'-deoxy-adenosine.</text>
</comment>
<dbReference type="InterPro" id="IPR034457">
    <property type="entry name" value="Organic_radical-activating"/>
</dbReference>
<dbReference type="InterPro" id="IPR013785">
    <property type="entry name" value="Aldolase_TIM"/>
</dbReference>
<name>A0A6A8A8I4_9HYPH</name>
<dbReference type="RefSeq" id="WP_153352600.1">
    <property type="nucleotide sequence ID" value="NZ_JAYKOO010000002.1"/>
</dbReference>
<evidence type="ECO:0000259" key="11">
    <source>
        <dbReference type="PROSITE" id="PS51918"/>
    </source>
</evidence>
<keyword evidence="7 10" id="KW-0560">Oxidoreductase</keyword>
<dbReference type="PANTHER" id="PTHR30352">
    <property type="entry name" value="PYRUVATE FORMATE-LYASE-ACTIVATING ENZYME"/>
    <property type="match status" value="1"/>
</dbReference>
<dbReference type="EMBL" id="WIXI01000022">
    <property type="protein sequence ID" value="MQY45101.1"/>
    <property type="molecule type" value="Genomic_DNA"/>
</dbReference>
<dbReference type="GO" id="GO:0051539">
    <property type="term" value="F:4 iron, 4 sulfur cluster binding"/>
    <property type="evidence" value="ECO:0007669"/>
    <property type="project" value="UniProtKB-UniRule"/>
</dbReference>
<keyword evidence="10" id="KW-0963">Cytoplasm</keyword>
<keyword evidence="4" id="KW-0119">Carbohydrate metabolism</keyword>
<comment type="subcellular location">
    <subcellularLocation>
        <location evidence="10">Cytoplasm</location>
    </subcellularLocation>
</comment>
<comment type="caution">
    <text evidence="12">The sequence shown here is derived from an EMBL/GenBank/DDBJ whole genome shotgun (WGS) entry which is preliminary data.</text>
</comment>
<dbReference type="AlphaFoldDB" id="A0A6A8A8I4"/>
<evidence type="ECO:0000256" key="5">
    <source>
        <dbReference type="ARBA" id="ARBA00022691"/>
    </source>
</evidence>
<keyword evidence="12" id="KW-0670">Pyruvate</keyword>